<feature type="transmembrane region" description="Helical" evidence="1">
    <location>
        <begin position="30"/>
        <end position="47"/>
    </location>
</feature>
<keyword evidence="1" id="KW-1133">Transmembrane helix</keyword>
<evidence type="ECO:0000313" key="3">
    <source>
        <dbReference type="Proteomes" id="UP001242903"/>
    </source>
</evidence>
<name>A0ABT7RYI6_9LACO</name>
<organism evidence="2 3">
    <name type="scientific">Leuconostoc falkenbergense</name>
    <dbReference type="NCBI Taxonomy" id="2766470"/>
    <lineage>
        <taxon>Bacteria</taxon>
        <taxon>Bacillati</taxon>
        <taxon>Bacillota</taxon>
        <taxon>Bacilli</taxon>
        <taxon>Lactobacillales</taxon>
        <taxon>Lactobacillaceae</taxon>
        <taxon>Leuconostoc</taxon>
    </lineage>
</organism>
<keyword evidence="1" id="KW-0472">Membrane</keyword>
<keyword evidence="3" id="KW-1185">Reference proteome</keyword>
<dbReference type="GeneID" id="97231084"/>
<gene>
    <name evidence="2" type="ORF">QUE93_01635</name>
</gene>
<sequence>MNLKTANNLVLMTIVGSILLSMVIEALWFKIFASVMITIAMINYYIVMKKEKQ</sequence>
<reference evidence="2 3" key="1">
    <citation type="submission" date="2023-06" db="EMBL/GenBank/DDBJ databases">
        <title>Draft Genome Sequences of lactic acid bacteria strains isolated from fermented milk products.</title>
        <authorList>
            <person name="Elcheninov A.G."/>
            <person name="Klyukina A."/>
            <person name="Zayulina K.S."/>
            <person name="Gavirova L.A."/>
            <person name="Shcherbakova P.A."/>
            <person name="Shestakov A.I."/>
            <person name="Kublanov I.V."/>
            <person name="Kochetkova T.V."/>
        </authorList>
    </citation>
    <scope>NUCLEOTIDE SEQUENCE [LARGE SCALE GENOMIC DNA]</scope>
    <source>
        <strain evidence="2 3">TOM.81</strain>
    </source>
</reference>
<dbReference type="Proteomes" id="UP001242903">
    <property type="component" value="Unassembled WGS sequence"/>
</dbReference>
<proteinExistence type="predicted"/>
<feature type="transmembrane region" description="Helical" evidence="1">
    <location>
        <begin position="7"/>
        <end position="24"/>
    </location>
</feature>
<evidence type="ECO:0000313" key="2">
    <source>
        <dbReference type="EMBL" id="MDM7645729.1"/>
    </source>
</evidence>
<comment type="caution">
    <text evidence="2">The sequence shown here is derived from an EMBL/GenBank/DDBJ whole genome shotgun (WGS) entry which is preliminary data.</text>
</comment>
<evidence type="ECO:0000256" key="1">
    <source>
        <dbReference type="SAM" id="Phobius"/>
    </source>
</evidence>
<accession>A0ABT7RYI6</accession>
<protein>
    <submittedName>
        <fullName evidence="2">Uncharacterized protein</fullName>
    </submittedName>
</protein>
<dbReference type="EMBL" id="JAUCAQ010000002">
    <property type="protein sequence ID" value="MDM7645729.1"/>
    <property type="molecule type" value="Genomic_DNA"/>
</dbReference>
<dbReference type="RefSeq" id="WP_181809835.1">
    <property type="nucleotide sequence ID" value="NZ_BMBR01000002.1"/>
</dbReference>
<keyword evidence="1" id="KW-0812">Transmembrane</keyword>